<protein>
    <submittedName>
        <fullName evidence="1">Uncharacterized protein</fullName>
    </submittedName>
</protein>
<dbReference type="EMBL" id="LT853695">
    <property type="protein sequence ID" value="SMQ50198.1"/>
    <property type="molecule type" value="Genomic_DNA"/>
</dbReference>
<organism evidence="1 2">
    <name type="scientific">Zymoseptoria tritici (strain ST99CH_3D7)</name>
    <dbReference type="NCBI Taxonomy" id="1276538"/>
    <lineage>
        <taxon>Eukaryota</taxon>
        <taxon>Fungi</taxon>
        <taxon>Dikarya</taxon>
        <taxon>Ascomycota</taxon>
        <taxon>Pezizomycotina</taxon>
        <taxon>Dothideomycetes</taxon>
        <taxon>Dothideomycetidae</taxon>
        <taxon>Mycosphaerellales</taxon>
        <taxon>Mycosphaerellaceae</taxon>
        <taxon>Zymoseptoria</taxon>
    </lineage>
</organism>
<reference evidence="1 2" key="1">
    <citation type="submission" date="2016-06" db="EMBL/GenBank/DDBJ databases">
        <authorList>
            <person name="Kjaerup R.B."/>
            <person name="Dalgaard T.S."/>
            <person name="Juul-Madsen H.R."/>
        </authorList>
    </citation>
    <scope>NUCLEOTIDE SEQUENCE [LARGE SCALE GENOMIC DNA]</scope>
</reference>
<accession>A0A1X7RS13</accession>
<evidence type="ECO:0000313" key="2">
    <source>
        <dbReference type="Proteomes" id="UP000215127"/>
    </source>
</evidence>
<proteinExistence type="predicted"/>
<sequence>MPYQLLEEPPLSHEQPVIPDNIVSFVSRRSIRSRYLGRARSELALLAAGGWALLQDQFNQNSALIARS</sequence>
<keyword evidence="2" id="KW-1185">Reference proteome</keyword>
<dbReference type="AlphaFoldDB" id="A0A1X7RS13"/>
<dbReference type="Proteomes" id="UP000215127">
    <property type="component" value="Chromosome 4"/>
</dbReference>
<gene>
    <name evidence="1" type="ORF">ZT3D7_G5351</name>
</gene>
<name>A0A1X7RS13_ZYMT9</name>
<evidence type="ECO:0000313" key="1">
    <source>
        <dbReference type="EMBL" id="SMQ50198.1"/>
    </source>
</evidence>